<dbReference type="InterPro" id="IPR001806">
    <property type="entry name" value="Small_GTPase"/>
</dbReference>
<dbReference type="GeneID" id="94337529"/>
<dbReference type="Gene3D" id="3.40.50.300">
    <property type="entry name" value="P-loop containing nucleotide triphosphate hydrolases"/>
    <property type="match status" value="1"/>
</dbReference>
<dbReference type="Pfam" id="PF00071">
    <property type="entry name" value="Ras"/>
    <property type="match status" value="1"/>
</dbReference>
<dbReference type="AlphaFoldDB" id="A0AAD9PIR0"/>
<keyword evidence="1" id="KW-0547">Nucleotide-binding</keyword>
<dbReference type="SMART" id="SM00175">
    <property type="entry name" value="RAB"/>
    <property type="match status" value="1"/>
</dbReference>
<proteinExistence type="predicted"/>
<dbReference type="PROSITE" id="PS51419">
    <property type="entry name" value="RAB"/>
    <property type="match status" value="1"/>
</dbReference>
<dbReference type="GO" id="GO:0007165">
    <property type="term" value="P:signal transduction"/>
    <property type="evidence" value="ECO:0007669"/>
    <property type="project" value="InterPro"/>
</dbReference>
<dbReference type="GO" id="GO:0016020">
    <property type="term" value="C:membrane"/>
    <property type="evidence" value="ECO:0007669"/>
    <property type="project" value="InterPro"/>
</dbReference>
<dbReference type="PRINTS" id="PR00449">
    <property type="entry name" value="RASTRNSFRMNG"/>
</dbReference>
<dbReference type="KEGG" id="bdw:94337529"/>
<dbReference type="Proteomes" id="UP001214638">
    <property type="component" value="Unassembled WGS sequence"/>
</dbReference>
<dbReference type="InterPro" id="IPR020849">
    <property type="entry name" value="Small_GTPase_Ras-type"/>
</dbReference>
<keyword evidence="3" id="KW-0378">Hydrolase</keyword>
<dbReference type="SUPFAM" id="SSF52540">
    <property type="entry name" value="P-loop containing nucleoside triphosphate hydrolases"/>
    <property type="match status" value="1"/>
</dbReference>
<dbReference type="EMBL" id="JALLKP010000004">
    <property type="protein sequence ID" value="KAK2195556.1"/>
    <property type="molecule type" value="Genomic_DNA"/>
</dbReference>
<keyword evidence="4" id="KW-1185">Reference proteome</keyword>
<dbReference type="GO" id="GO:0003924">
    <property type="term" value="F:GTPase activity"/>
    <property type="evidence" value="ECO:0007669"/>
    <property type="project" value="InterPro"/>
</dbReference>
<evidence type="ECO:0000313" key="3">
    <source>
        <dbReference type="EMBL" id="KAK2195556.1"/>
    </source>
</evidence>
<reference evidence="3" key="1">
    <citation type="journal article" date="2023" name="Nat. Microbiol.">
        <title>Babesia duncani multi-omics identifies virulence factors and drug targets.</title>
        <authorList>
            <person name="Singh P."/>
            <person name="Lonardi S."/>
            <person name="Liang Q."/>
            <person name="Vydyam P."/>
            <person name="Khabirova E."/>
            <person name="Fang T."/>
            <person name="Gihaz S."/>
            <person name="Thekkiniath J."/>
            <person name="Munshi M."/>
            <person name="Abel S."/>
            <person name="Ciampossin L."/>
            <person name="Batugedara G."/>
            <person name="Gupta M."/>
            <person name="Lu X.M."/>
            <person name="Lenz T."/>
            <person name="Chakravarty S."/>
            <person name="Cornillot E."/>
            <person name="Hu Y."/>
            <person name="Ma W."/>
            <person name="Gonzalez L.M."/>
            <person name="Sanchez S."/>
            <person name="Estrada K."/>
            <person name="Sanchez-Flores A."/>
            <person name="Montero E."/>
            <person name="Harb O.S."/>
            <person name="Le Roch K.G."/>
            <person name="Mamoun C.B."/>
        </authorList>
    </citation>
    <scope>NUCLEOTIDE SEQUENCE</scope>
    <source>
        <strain evidence="3">WA1</strain>
    </source>
</reference>
<name>A0AAD9PIR0_9APIC</name>
<accession>A0AAD9PIR0</accession>
<protein>
    <submittedName>
        <fullName evidence="3">Bifunctional P-loop containing nucleoside triphosphate hydrolase/Small GTPase</fullName>
    </submittedName>
</protein>
<keyword evidence="2" id="KW-0342">GTP-binding</keyword>
<organism evidence="3 4">
    <name type="scientific">Babesia duncani</name>
    <dbReference type="NCBI Taxonomy" id="323732"/>
    <lineage>
        <taxon>Eukaryota</taxon>
        <taxon>Sar</taxon>
        <taxon>Alveolata</taxon>
        <taxon>Apicomplexa</taxon>
        <taxon>Aconoidasida</taxon>
        <taxon>Piroplasmida</taxon>
        <taxon>Babesiidae</taxon>
        <taxon>Babesia</taxon>
    </lineage>
</organism>
<comment type="caution">
    <text evidence="3">The sequence shown here is derived from an EMBL/GenBank/DDBJ whole genome shotgun (WGS) entry which is preliminary data.</text>
</comment>
<gene>
    <name evidence="3" type="ORF">BdWA1_003232</name>
</gene>
<dbReference type="GO" id="GO:0005525">
    <property type="term" value="F:GTP binding"/>
    <property type="evidence" value="ECO:0007669"/>
    <property type="project" value="UniProtKB-KW"/>
</dbReference>
<sequence length="238" mass="26583">MSENPVGIVGLPLLRVTLLGSHQSGKTSLANSLVNNTFCTVSGPTKLPELYYCVLRLSYDVPLVNESYDDVNAFCIEIEDTCVDGDLNGLLDTSKETWSIKETIRDYTPFSIYNPPRVPFKKGDAFKPITQGRMSFLVLFDVTSRESFNTAIKLVDCILVRYGRIGSTLPVVGLVANKVDLVPLDYQLFDEAETFAQLKTVPFYRVSARTSKNVTDMIKEVAFLIYGNVNLWEIEVQA</sequence>
<evidence type="ECO:0000256" key="1">
    <source>
        <dbReference type="ARBA" id="ARBA00022741"/>
    </source>
</evidence>
<evidence type="ECO:0000313" key="4">
    <source>
        <dbReference type="Proteomes" id="UP001214638"/>
    </source>
</evidence>
<dbReference type="PANTHER" id="PTHR24070">
    <property type="entry name" value="RAS, DI-RAS, AND RHEB FAMILY MEMBERS OF SMALL GTPASE SUPERFAMILY"/>
    <property type="match status" value="1"/>
</dbReference>
<dbReference type="RefSeq" id="XP_067802399.1">
    <property type="nucleotide sequence ID" value="XM_067948248.1"/>
</dbReference>
<evidence type="ECO:0000256" key="2">
    <source>
        <dbReference type="ARBA" id="ARBA00023134"/>
    </source>
</evidence>
<dbReference type="InterPro" id="IPR027417">
    <property type="entry name" value="P-loop_NTPase"/>
</dbReference>